<dbReference type="SFLD" id="SFLDG01154">
    <property type="entry name" value="Main.5:_Phi-like"/>
    <property type="match status" value="1"/>
</dbReference>
<feature type="domain" description="GST C-terminal" evidence="6">
    <location>
        <begin position="92"/>
        <end position="216"/>
    </location>
</feature>
<evidence type="ECO:0000256" key="2">
    <source>
        <dbReference type="ARBA" id="ARBA00012452"/>
    </source>
</evidence>
<accession>A0A165II92</accession>
<gene>
    <name evidence="7" type="ORF">EXIGLDRAFT_613003</name>
</gene>
<dbReference type="PROSITE" id="PS50405">
    <property type="entry name" value="GST_CTER"/>
    <property type="match status" value="1"/>
</dbReference>
<dbReference type="GO" id="GO:0009636">
    <property type="term" value="P:response to toxic substance"/>
    <property type="evidence" value="ECO:0007669"/>
    <property type="project" value="UniProtKB-ARBA"/>
</dbReference>
<name>A0A165II92_EXIGL</name>
<evidence type="ECO:0000313" key="8">
    <source>
        <dbReference type="Proteomes" id="UP000077266"/>
    </source>
</evidence>
<sequence>MPPKPVKLYGSPMSTCTRRVAMVFRELDVPYELVPIDFSKREHKAIAHMARQPFGQVPVIDDNGFLLYESRAIGRYLAAKHTPNTLVPPQSDLKAWARFEQAASIETANFDPYASGLAYERVFGPAKGESTDEKRVQTLLQTLDAKLDAYETILGNSTYLAGEEFTLADLFHLPYGAFVTERVGFDVLTDPKRPNVVRWWKAISSRPAWLAVKDGA</sequence>
<dbReference type="Pfam" id="PF00043">
    <property type="entry name" value="GST_C"/>
    <property type="match status" value="1"/>
</dbReference>
<dbReference type="PANTHER" id="PTHR43900">
    <property type="entry name" value="GLUTATHIONE S-TRANSFERASE RHO"/>
    <property type="match status" value="1"/>
</dbReference>
<dbReference type="STRING" id="1314781.A0A165II92"/>
<comment type="catalytic activity">
    <reaction evidence="4">
        <text>RX + glutathione = an S-substituted glutathione + a halide anion + H(+)</text>
        <dbReference type="Rhea" id="RHEA:16437"/>
        <dbReference type="ChEBI" id="CHEBI:15378"/>
        <dbReference type="ChEBI" id="CHEBI:16042"/>
        <dbReference type="ChEBI" id="CHEBI:17792"/>
        <dbReference type="ChEBI" id="CHEBI:57925"/>
        <dbReference type="ChEBI" id="CHEBI:90779"/>
        <dbReference type="EC" id="2.5.1.18"/>
    </reaction>
</comment>
<evidence type="ECO:0000259" key="5">
    <source>
        <dbReference type="PROSITE" id="PS50404"/>
    </source>
</evidence>
<dbReference type="GO" id="GO:0043295">
    <property type="term" value="F:glutathione binding"/>
    <property type="evidence" value="ECO:0007669"/>
    <property type="project" value="TreeGrafter"/>
</dbReference>
<dbReference type="GO" id="GO:0006749">
    <property type="term" value="P:glutathione metabolic process"/>
    <property type="evidence" value="ECO:0007669"/>
    <property type="project" value="TreeGrafter"/>
</dbReference>
<dbReference type="InParanoid" id="A0A165II92"/>
<evidence type="ECO:0000259" key="6">
    <source>
        <dbReference type="PROSITE" id="PS50405"/>
    </source>
</evidence>
<dbReference type="InterPro" id="IPR036249">
    <property type="entry name" value="Thioredoxin-like_sf"/>
</dbReference>
<dbReference type="InterPro" id="IPR004045">
    <property type="entry name" value="Glutathione_S-Trfase_N"/>
</dbReference>
<dbReference type="FunFam" id="1.20.1050.10:FF:000004">
    <property type="entry name" value="Glutathione S-transferase F2"/>
    <property type="match status" value="1"/>
</dbReference>
<protein>
    <recommendedName>
        <fullName evidence="2">glutathione transferase</fullName>
        <ecNumber evidence="2">2.5.1.18</ecNumber>
    </recommendedName>
</protein>
<dbReference type="GO" id="GO:0005737">
    <property type="term" value="C:cytoplasm"/>
    <property type="evidence" value="ECO:0007669"/>
    <property type="project" value="TreeGrafter"/>
</dbReference>
<dbReference type="CDD" id="cd03053">
    <property type="entry name" value="GST_N_Phi"/>
    <property type="match status" value="1"/>
</dbReference>
<keyword evidence="8" id="KW-1185">Reference proteome</keyword>
<dbReference type="PANTHER" id="PTHR43900:SF3">
    <property type="entry name" value="GLUTATHIONE S-TRANSFERASE RHO"/>
    <property type="match status" value="1"/>
</dbReference>
<evidence type="ECO:0000256" key="3">
    <source>
        <dbReference type="ARBA" id="ARBA00022679"/>
    </source>
</evidence>
<dbReference type="AlphaFoldDB" id="A0A165II92"/>
<keyword evidence="3 7" id="KW-0808">Transferase</keyword>
<evidence type="ECO:0000256" key="4">
    <source>
        <dbReference type="ARBA" id="ARBA00047960"/>
    </source>
</evidence>
<dbReference type="InterPro" id="IPR010987">
    <property type="entry name" value="Glutathione-S-Trfase_C-like"/>
</dbReference>
<dbReference type="PROSITE" id="PS50404">
    <property type="entry name" value="GST_NTER"/>
    <property type="match status" value="1"/>
</dbReference>
<dbReference type="SUPFAM" id="SSF52833">
    <property type="entry name" value="Thioredoxin-like"/>
    <property type="match status" value="1"/>
</dbReference>
<dbReference type="Gene3D" id="1.20.1050.10">
    <property type="match status" value="1"/>
</dbReference>
<dbReference type="EC" id="2.5.1.18" evidence="2"/>
<dbReference type="GO" id="GO:0004364">
    <property type="term" value="F:glutathione transferase activity"/>
    <property type="evidence" value="ECO:0007669"/>
    <property type="project" value="UniProtKB-EC"/>
</dbReference>
<dbReference type="Pfam" id="PF02798">
    <property type="entry name" value="GST_N"/>
    <property type="match status" value="1"/>
</dbReference>
<dbReference type="EMBL" id="KV425990">
    <property type="protein sequence ID" value="KZV93437.1"/>
    <property type="molecule type" value="Genomic_DNA"/>
</dbReference>
<dbReference type="InterPro" id="IPR004046">
    <property type="entry name" value="GST_C"/>
</dbReference>
<dbReference type="SUPFAM" id="SSF47616">
    <property type="entry name" value="GST C-terminal domain-like"/>
    <property type="match status" value="1"/>
</dbReference>
<organism evidence="7 8">
    <name type="scientific">Exidia glandulosa HHB12029</name>
    <dbReference type="NCBI Taxonomy" id="1314781"/>
    <lineage>
        <taxon>Eukaryota</taxon>
        <taxon>Fungi</taxon>
        <taxon>Dikarya</taxon>
        <taxon>Basidiomycota</taxon>
        <taxon>Agaricomycotina</taxon>
        <taxon>Agaricomycetes</taxon>
        <taxon>Auriculariales</taxon>
        <taxon>Exidiaceae</taxon>
        <taxon>Exidia</taxon>
    </lineage>
</organism>
<evidence type="ECO:0000313" key="7">
    <source>
        <dbReference type="EMBL" id="KZV93437.1"/>
    </source>
</evidence>
<feature type="domain" description="GST N-terminal" evidence="5">
    <location>
        <begin position="4"/>
        <end position="85"/>
    </location>
</feature>
<proteinExistence type="inferred from homology"/>
<dbReference type="InterPro" id="IPR040079">
    <property type="entry name" value="Glutathione_S-Trfase"/>
</dbReference>
<dbReference type="InterPro" id="IPR036282">
    <property type="entry name" value="Glutathione-S-Trfase_C_sf"/>
</dbReference>
<dbReference type="FunFam" id="3.40.30.10:FF:000016">
    <property type="entry name" value="Glutathione S-transferase F2"/>
    <property type="match status" value="1"/>
</dbReference>
<dbReference type="Proteomes" id="UP000077266">
    <property type="component" value="Unassembled WGS sequence"/>
</dbReference>
<dbReference type="SFLD" id="SFLDS00019">
    <property type="entry name" value="Glutathione_Transferase_(cytos"/>
    <property type="match status" value="1"/>
</dbReference>
<reference evidence="7 8" key="1">
    <citation type="journal article" date="2016" name="Mol. Biol. Evol.">
        <title>Comparative Genomics of Early-Diverging Mushroom-Forming Fungi Provides Insights into the Origins of Lignocellulose Decay Capabilities.</title>
        <authorList>
            <person name="Nagy L.G."/>
            <person name="Riley R."/>
            <person name="Tritt A."/>
            <person name="Adam C."/>
            <person name="Daum C."/>
            <person name="Floudas D."/>
            <person name="Sun H."/>
            <person name="Yadav J.S."/>
            <person name="Pangilinan J."/>
            <person name="Larsson K.H."/>
            <person name="Matsuura K."/>
            <person name="Barry K."/>
            <person name="Labutti K."/>
            <person name="Kuo R."/>
            <person name="Ohm R.A."/>
            <person name="Bhattacharya S.S."/>
            <person name="Shirouzu T."/>
            <person name="Yoshinaga Y."/>
            <person name="Martin F.M."/>
            <person name="Grigoriev I.V."/>
            <person name="Hibbett D.S."/>
        </authorList>
    </citation>
    <scope>NUCLEOTIDE SEQUENCE [LARGE SCALE GENOMIC DNA]</scope>
    <source>
        <strain evidence="7 8">HHB12029</strain>
    </source>
</reference>
<comment type="similarity">
    <text evidence="1">Belongs to the GST superfamily. Phi family.</text>
</comment>
<evidence type="ECO:0000256" key="1">
    <source>
        <dbReference type="ARBA" id="ARBA00010128"/>
    </source>
</evidence>
<dbReference type="Gene3D" id="3.40.30.10">
    <property type="entry name" value="Glutaredoxin"/>
    <property type="match status" value="1"/>
</dbReference>
<dbReference type="SFLD" id="SFLDG00358">
    <property type="entry name" value="Main_(cytGST)"/>
    <property type="match status" value="1"/>
</dbReference>
<dbReference type="OrthoDB" id="249703at2759"/>